<proteinExistence type="predicted"/>
<reference evidence="1 2" key="1">
    <citation type="submission" date="2017-09" db="EMBL/GenBank/DDBJ databases">
        <title>Depth-based differentiation of microbial function through sediment-hosted aquifers and enrichment of novel symbionts in the deep terrestrial subsurface.</title>
        <authorList>
            <person name="Probst A.J."/>
            <person name="Ladd B."/>
            <person name="Jarett J.K."/>
            <person name="Geller-Mcgrath D.E."/>
            <person name="Sieber C.M."/>
            <person name="Emerson J.B."/>
            <person name="Anantharaman K."/>
            <person name="Thomas B.C."/>
            <person name="Malmstrom R."/>
            <person name="Stieglmeier M."/>
            <person name="Klingl A."/>
            <person name="Woyke T."/>
            <person name="Ryan C.M."/>
            <person name="Banfield J.F."/>
        </authorList>
    </citation>
    <scope>NUCLEOTIDE SEQUENCE [LARGE SCALE GENOMIC DNA]</scope>
    <source>
        <strain evidence="1">CG22_combo_CG10-13_8_21_14_all_39_12</strain>
    </source>
</reference>
<comment type="caution">
    <text evidence="1">The sequence shown here is derived from an EMBL/GenBank/DDBJ whole genome shotgun (WGS) entry which is preliminary data.</text>
</comment>
<sequence length="163" mass="18372">MDYTDIIQLDDFPDYHASSRIEQMGEMEMSRTFFLNALSNAHIDVRDYDAIAVVVFVDDQDPQFISFALPGLRANVDRIMGGNEFYSSEFDLSLIAHETAHLFGASDQYIEGSGECQKGSYDEYVIKGKTRNLMCELGSLNPESYNYASFNSISAQEMGWISP</sequence>
<evidence type="ECO:0000313" key="1">
    <source>
        <dbReference type="EMBL" id="PIP56676.1"/>
    </source>
</evidence>
<name>A0A2H0BG73_UNCKA</name>
<accession>A0A2H0BG73</accession>
<protein>
    <submittedName>
        <fullName evidence="1">Uncharacterized protein</fullName>
    </submittedName>
</protein>
<gene>
    <name evidence="1" type="ORF">COX05_01860</name>
</gene>
<evidence type="ECO:0000313" key="2">
    <source>
        <dbReference type="Proteomes" id="UP000228495"/>
    </source>
</evidence>
<dbReference type="Proteomes" id="UP000228495">
    <property type="component" value="Unassembled WGS sequence"/>
</dbReference>
<organism evidence="1 2">
    <name type="scientific">candidate division WWE3 bacterium CG22_combo_CG10-13_8_21_14_all_39_12</name>
    <dbReference type="NCBI Taxonomy" id="1975094"/>
    <lineage>
        <taxon>Bacteria</taxon>
        <taxon>Katanobacteria</taxon>
    </lineage>
</organism>
<dbReference type="EMBL" id="PCSU01000027">
    <property type="protein sequence ID" value="PIP56676.1"/>
    <property type="molecule type" value="Genomic_DNA"/>
</dbReference>
<dbReference type="AlphaFoldDB" id="A0A2H0BG73"/>